<accession>A0A699ZSE5</accession>
<evidence type="ECO:0000313" key="1">
    <source>
        <dbReference type="EMBL" id="GFH25707.1"/>
    </source>
</evidence>
<dbReference type="InterPro" id="IPR026983">
    <property type="entry name" value="DHC"/>
</dbReference>
<sequence length="75" mass="8279">VLSTSEGNILEDETAINVISSSKTLSNDIAQKQVIAEKTERKIDEARAGYKPVARHVSVLFFNISELAAIEPMYQ</sequence>
<proteinExistence type="predicted"/>
<dbReference type="Gene3D" id="1.10.8.1220">
    <property type="match status" value="1"/>
</dbReference>
<reference evidence="1 2" key="1">
    <citation type="submission" date="2020-02" db="EMBL/GenBank/DDBJ databases">
        <title>Draft genome sequence of Haematococcus lacustris strain NIES-144.</title>
        <authorList>
            <person name="Morimoto D."/>
            <person name="Nakagawa S."/>
            <person name="Yoshida T."/>
            <person name="Sawayama S."/>
        </authorList>
    </citation>
    <scope>NUCLEOTIDE SEQUENCE [LARGE SCALE GENOMIC DNA]</scope>
    <source>
        <strain evidence="1 2">NIES-144</strain>
    </source>
</reference>
<name>A0A699ZSE5_HAELA</name>
<dbReference type="GO" id="GO:0030286">
    <property type="term" value="C:dynein complex"/>
    <property type="evidence" value="ECO:0007669"/>
    <property type="project" value="InterPro"/>
</dbReference>
<comment type="caution">
    <text evidence="1">The sequence shown here is derived from an EMBL/GenBank/DDBJ whole genome shotgun (WGS) entry which is preliminary data.</text>
</comment>
<feature type="non-terminal residue" evidence="1">
    <location>
        <position position="75"/>
    </location>
</feature>
<gene>
    <name evidence="1" type="ORF">HaLaN_23712</name>
</gene>
<keyword evidence="2" id="KW-1185">Reference proteome</keyword>
<dbReference type="Proteomes" id="UP000485058">
    <property type="component" value="Unassembled WGS sequence"/>
</dbReference>
<organism evidence="1 2">
    <name type="scientific">Haematococcus lacustris</name>
    <name type="common">Green alga</name>
    <name type="synonym">Haematococcus pluvialis</name>
    <dbReference type="NCBI Taxonomy" id="44745"/>
    <lineage>
        <taxon>Eukaryota</taxon>
        <taxon>Viridiplantae</taxon>
        <taxon>Chlorophyta</taxon>
        <taxon>core chlorophytes</taxon>
        <taxon>Chlorophyceae</taxon>
        <taxon>CS clade</taxon>
        <taxon>Chlamydomonadales</taxon>
        <taxon>Haematococcaceae</taxon>
        <taxon>Haematococcus</taxon>
    </lineage>
</organism>
<dbReference type="Gene3D" id="6.10.140.1060">
    <property type="match status" value="1"/>
</dbReference>
<protein>
    <recommendedName>
        <fullName evidence="3">Dynein heavy chain ATP-binding dynein motor region domain-containing protein</fullName>
    </recommendedName>
</protein>
<dbReference type="EMBL" id="BLLF01002894">
    <property type="protein sequence ID" value="GFH25707.1"/>
    <property type="molecule type" value="Genomic_DNA"/>
</dbReference>
<dbReference type="PANTHER" id="PTHR22878:SF70">
    <property type="entry name" value="DYNEIN HEAVY CHAIN 2, AXONEMAL"/>
    <property type="match status" value="1"/>
</dbReference>
<dbReference type="GO" id="GO:0007018">
    <property type="term" value="P:microtubule-based movement"/>
    <property type="evidence" value="ECO:0007669"/>
    <property type="project" value="InterPro"/>
</dbReference>
<dbReference type="AlphaFoldDB" id="A0A699ZSE5"/>
<evidence type="ECO:0000313" key="2">
    <source>
        <dbReference type="Proteomes" id="UP000485058"/>
    </source>
</evidence>
<dbReference type="GO" id="GO:0051959">
    <property type="term" value="F:dynein light intermediate chain binding"/>
    <property type="evidence" value="ECO:0007669"/>
    <property type="project" value="InterPro"/>
</dbReference>
<feature type="non-terminal residue" evidence="1">
    <location>
        <position position="1"/>
    </location>
</feature>
<dbReference type="GO" id="GO:0045505">
    <property type="term" value="F:dynein intermediate chain binding"/>
    <property type="evidence" value="ECO:0007669"/>
    <property type="project" value="InterPro"/>
</dbReference>
<dbReference type="PANTHER" id="PTHR22878">
    <property type="entry name" value="DYNEIN HEAVY CHAIN 6, AXONEMAL-LIKE-RELATED"/>
    <property type="match status" value="1"/>
</dbReference>
<evidence type="ECO:0008006" key="3">
    <source>
        <dbReference type="Google" id="ProtNLM"/>
    </source>
</evidence>